<keyword evidence="3" id="KW-0530">Neurotransmitter biosynthesis</keyword>
<feature type="domain" description="Choline/carnitine acyltransferase" evidence="9">
    <location>
        <begin position="27"/>
        <end position="615"/>
    </location>
</feature>
<comment type="caution">
    <text evidence="10">The sequence shown here is derived from an EMBL/GenBank/DDBJ whole genome shotgun (WGS) entry which is preliminary data.</text>
</comment>
<reference evidence="10 11" key="1">
    <citation type="submission" date="2018-04" db="EMBL/GenBank/DDBJ databases">
        <title>The genome of golden apple snail Pomacea canaliculata provides insight into stress tolerance and invasive adaptation.</title>
        <authorList>
            <person name="Liu C."/>
            <person name="Liu B."/>
            <person name="Ren Y."/>
            <person name="Zhang Y."/>
            <person name="Wang H."/>
            <person name="Li S."/>
            <person name="Jiang F."/>
            <person name="Yin L."/>
            <person name="Zhang G."/>
            <person name="Qian W."/>
            <person name="Fan W."/>
        </authorList>
    </citation>
    <scope>NUCLEOTIDE SEQUENCE [LARGE SCALE GENOMIC DNA]</scope>
    <source>
        <strain evidence="10">SZHN2017</strain>
        <tissue evidence="10">Muscle</tissue>
    </source>
</reference>
<keyword evidence="2 8" id="KW-0808">Transferase</keyword>
<evidence type="ECO:0000256" key="5">
    <source>
        <dbReference type="ARBA" id="ARBA00039091"/>
    </source>
</evidence>
<dbReference type="EC" id="2.3.1.6" evidence="5"/>
<dbReference type="OrthoDB" id="240216at2759"/>
<evidence type="ECO:0000256" key="3">
    <source>
        <dbReference type="ARBA" id="ARBA00022979"/>
    </source>
</evidence>
<dbReference type="GO" id="GO:0043005">
    <property type="term" value="C:neuron projection"/>
    <property type="evidence" value="ECO:0007669"/>
    <property type="project" value="TreeGrafter"/>
</dbReference>
<dbReference type="Proteomes" id="UP000245119">
    <property type="component" value="Linkage Group LG1"/>
</dbReference>
<dbReference type="GO" id="GO:0004102">
    <property type="term" value="F:choline O-acetyltransferase activity"/>
    <property type="evidence" value="ECO:0007669"/>
    <property type="project" value="UniProtKB-EC"/>
</dbReference>
<accession>A0A2T7PYB4</accession>
<gene>
    <name evidence="10" type="ORF">C0Q70_01013</name>
</gene>
<comment type="similarity">
    <text evidence="1 8">Belongs to the carnitine/choline acetyltransferase family.</text>
</comment>
<dbReference type="PANTHER" id="PTHR22589:SF14">
    <property type="entry name" value="CHOLINE O-ACETYLTRANSFERASE"/>
    <property type="match status" value="1"/>
</dbReference>
<dbReference type="PANTHER" id="PTHR22589">
    <property type="entry name" value="CARNITINE O-ACYLTRANSFERASE"/>
    <property type="match status" value="1"/>
</dbReference>
<evidence type="ECO:0000256" key="6">
    <source>
        <dbReference type="ARBA" id="ARBA00040495"/>
    </source>
</evidence>
<dbReference type="SUPFAM" id="SSF52777">
    <property type="entry name" value="CoA-dependent acyltransferases"/>
    <property type="match status" value="2"/>
</dbReference>
<dbReference type="PROSITE" id="PS00439">
    <property type="entry name" value="ACYLTRANSF_C_1"/>
    <property type="match status" value="1"/>
</dbReference>
<keyword evidence="11" id="KW-1185">Reference proteome</keyword>
<evidence type="ECO:0000256" key="8">
    <source>
        <dbReference type="RuleBase" id="RU003801"/>
    </source>
</evidence>
<dbReference type="InterPro" id="IPR000542">
    <property type="entry name" value="Carn_acyl_trans"/>
</dbReference>
<dbReference type="Pfam" id="PF00755">
    <property type="entry name" value="Carn_acyltransf"/>
    <property type="match status" value="1"/>
</dbReference>
<evidence type="ECO:0000256" key="4">
    <source>
        <dbReference type="ARBA" id="ARBA00023315"/>
    </source>
</evidence>
<evidence type="ECO:0000256" key="7">
    <source>
        <dbReference type="PIRSR" id="PIRSR600542-1"/>
    </source>
</evidence>
<feature type="active site" description="Proton acceptor" evidence="7">
    <location>
        <position position="346"/>
    </location>
</feature>
<proteinExistence type="inferred from homology"/>
<sequence length="635" mass="71792">MKPQISKIPIALDLSVLPVLQKPLPKLPVPELSATLEKYLTLLTPVVGAQELEKTRQNVDELLRKGGAGEVLQNYLLTETGRPGQLVEELMTCQKEFFVYDWWLDDMYLKIRLPLPINSNPGMIFPRQQFSSVQQHYAARFVCGVLDYKIMVDSGTIPLERCRYMEKGQPLCMEQHYRLFCSYRRPGIPKDVQLTSLGKDRSPYIIVACYGQFYKLQLHHEGTDLNGREIYTQLSRIVTAAETDSLGAPSVGVLTSRDRSKWAQSRMKLIEVKAIRDIISLFILCLDKPSKVTYIVPGLEEDDINSLSQQMLHGQGSSSNTANRWFDKTIQIIVAEDGACGMNYEHSVAEGIPLVQLVEHALAYLSKEDVVQRFHQQEQRDLPDPVRLIWRMTSDLQAEVDQASDEIDALIDNLDFHVLKFKGFGRDFPKSQGMSPDAFIQLALQLTYYKLHKKLVMTYESASLRRYRKGRVDNIRANSPAALAWIHAMLGEVESTVSCFLNRFWFRNGFTSVLQTVLGGGIDCHLLGLREAATDLGILHSLPFFSDRSFARAHHFSLSTSQVPTASDSYMCYGPVVPDGYGVCYNPFPNYIYFCVSSYYSCDDTDSGMFAHSIESSLLQMRELCEQGTASPDNS</sequence>
<protein>
    <recommendedName>
        <fullName evidence="6">Choline O-acetyltransferase</fullName>
        <ecNumber evidence="5">2.3.1.6</ecNumber>
    </recommendedName>
</protein>
<evidence type="ECO:0000259" key="9">
    <source>
        <dbReference type="Pfam" id="PF00755"/>
    </source>
</evidence>
<evidence type="ECO:0000256" key="1">
    <source>
        <dbReference type="ARBA" id="ARBA00005232"/>
    </source>
</evidence>
<dbReference type="PROSITE" id="PS00440">
    <property type="entry name" value="ACYLTRANSF_C_2"/>
    <property type="match status" value="1"/>
</dbReference>
<dbReference type="EMBL" id="PZQS01000001">
    <property type="protein sequence ID" value="PVD38398.1"/>
    <property type="molecule type" value="Genomic_DNA"/>
</dbReference>
<name>A0A2T7PYB4_POMCA</name>
<dbReference type="GO" id="GO:0005737">
    <property type="term" value="C:cytoplasm"/>
    <property type="evidence" value="ECO:0007669"/>
    <property type="project" value="TreeGrafter"/>
</dbReference>
<dbReference type="GO" id="GO:0008292">
    <property type="term" value="P:acetylcholine biosynthetic process"/>
    <property type="evidence" value="ECO:0007669"/>
    <property type="project" value="TreeGrafter"/>
</dbReference>
<dbReference type="Gene3D" id="3.30.559.10">
    <property type="entry name" value="Chloramphenicol acetyltransferase-like domain"/>
    <property type="match status" value="1"/>
</dbReference>
<evidence type="ECO:0000256" key="2">
    <source>
        <dbReference type="ARBA" id="ARBA00022679"/>
    </source>
</evidence>
<dbReference type="GO" id="GO:0045202">
    <property type="term" value="C:synapse"/>
    <property type="evidence" value="ECO:0007669"/>
    <property type="project" value="GOC"/>
</dbReference>
<evidence type="ECO:0000313" key="10">
    <source>
        <dbReference type="EMBL" id="PVD38398.1"/>
    </source>
</evidence>
<evidence type="ECO:0000313" key="11">
    <source>
        <dbReference type="Proteomes" id="UP000245119"/>
    </source>
</evidence>
<dbReference type="InterPro" id="IPR039551">
    <property type="entry name" value="Cho/carn_acyl_trans"/>
</dbReference>
<dbReference type="GO" id="GO:0007274">
    <property type="term" value="P:neuromuscular synaptic transmission"/>
    <property type="evidence" value="ECO:0007669"/>
    <property type="project" value="TreeGrafter"/>
</dbReference>
<dbReference type="Gene3D" id="3.30.559.70">
    <property type="entry name" value="Choline/Carnitine o-acyltransferase, domain 2"/>
    <property type="match status" value="1"/>
</dbReference>
<dbReference type="AlphaFoldDB" id="A0A2T7PYB4"/>
<organism evidence="10 11">
    <name type="scientific">Pomacea canaliculata</name>
    <name type="common">Golden apple snail</name>
    <dbReference type="NCBI Taxonomy" id="400727"/>
    <lineage>
        <taxon>Eukaryota</taxon>
        <taxon>Metazoa</taxon>
        <taxon>Spiralia</taxon>
        <taxon>Lophotrochozoa</taxon>
        <taxon>Mollusca</taxon>
        <taxon>Gastropoda</taxon>
        <taxon>Caenogastropoda</taxon>
        <taxon>Architaenioglossa</taxon>
        <taxon>Ampullarioidea</taxon>
        <taxon>Ampullariidae</taxon>
        <taxon>Pomacea</taxon>
    </lineage>
</organism>
<dbReference type="InterPro" id="IPR042231">
    <property type="entry name" value="Cho/carn_acyl_trans_2"/>
</dbReference>
<dbReference type="InterPro" id="IPR023213">
    <property type="entry name" value="CAT-like_dom_sf"/>
</dbReference>
<keyword evidence="4 8" id="KW-0012">Acyltransferase</keyword>
<dbReference type="STRING" id="400727.A0A2T7PYB4"/>